<organism evidence="7 8">
    <name type="scientific">Cirrhinus mrigala</name>
    <name type="common">Mrigala</name>
    <dbReference type="NCBI Taxonomy" id="683832"/>
    <lineage>
        <taxon>Eukaryota</taxon>
        <taxon>Metazoa</taxon>
        <taxon>Chordata</taxon>
        <taxon>Craniata</taxon>
        <taxon>Vertebrata</taxon>
        <taxon>Euteleostomi</taxon>
        <taxon>Actinopterygii</taxon>
        <taxon>Neopterygii</taxon>
        <taxon>Teleostei</taxon>
        <taxon>Ostariophysi</taxon>
        <taxon>Cypriniformes</taxon>
        <taxon>Cyprinidae</taxon>
        <taxon>Labeoninae</taxon>
        <taxon>Labeonini</taxon>
        <taxon>Cirrhinus</taxon>
    </lineage>
</organism>
<accession>A0ABD0PWV1</accession>
<evidence type="ECO:0000313" key="7">
    <source>
        <dbReference type="EMBL" id="KAL0178515.1"/>
    </source>
</evidence>
<dbReference type="GO" id="GO:0007155">
    <property type="term" value="P:cell adhesion"/>
    <property type="evidence" value="ECO:0007669"/>
    <property type="project" value="UniProtKB-KW"/>
</dbReference>
<proteinExistence type="predicted"/>
<evidence type="ECO:0000259" key="6">
    <source>
        <dbReference type="PROSITE" id="PS50268"/>
    </source>
</evidence>
<comment type="subcellular location">
    <subcellularLocation>
        <location evidence="1">Membrane</location>
    </subcellularLocation>
</comment>
<dbReference type="InterPro" id="IPR002126">
    <property type="entry name" value="Cadherin-like_dom"/>
</dbReference>
<gene>
    <name evidence="7" type="ORF">M9458_027409</name>
</gene>
<dbReference type="SUPFAM" id="SSF49313">
    <property type="entry name" value="Cadherin-like"/>
    <property type="match status" value="1"/>
</dbReference>
<dbReference type="PANTHER" id="PTHR24026:SF126">
    <property type="entry name" value="PROTOCADHERIN FAT 4"/>
    <property type="match status" value="1"/>
</dbReference>
<dbReference type="CDD" id="cd11304">
    <property type="entry name" value="Cadherin_repeat"/>
    <property type="match status" value="1"/>
</dbReference>
<evidence type="ECO:0000313" key="8">
    <source>
        <dbReference type="Proteomes" id="UP001529510"/>
    </source>
</evidence>
<dbReference type="Gene3D" id="2.60.40.60">
    <property type="entry name" value="Cadherins"/>
    <property type="match status" value="1"/>
</dbReference>
<comment type="caution">
    <text evidence="7">The sequence shown here is derived from an EMBL/GenBank/DDBJ whole genome shotgun (WGS) entry which is preliminary data.</text>
</comment>
<sequence>VQVQDPDEGDNGAVTMALQMGMPRLDFRLNTTTGVLFSTAVLDREQIGQYYLRIIAYDAGHTLTITGTQQDHCPAVFRCKY</sequence>
<feature type="domain" description="Cadherin" evidence="6">
    <location>
        <begin position="1"/>
        <end position="60"/>
    </location>
</feature>
<dbReference type="SMART" id="SM00112">
    <property type="entry name" value="CA"/>
    <property type="match status" value="1"/>
</dbReference>
<dbReference type="Proteomes" id="UP001529510">
    <property type="component" value="Unassembled WGS sequence"/>
</dbReference>
<dbReference type="GO" id="GO:0005886">
    <property type="term" value="C:plasma membrane"/>
    <property type="evidence" value="ECO:0007669"/>
    <property type="project" value="UniProtKB-SubCell"/>
</dbReference>
<dbReference type="InterPro" id="IPR015919">
    <property type="entry name" value="Cadherin-like_sf"/>
</dbReference>
<protein>
    <recommendedName>
        <fullName evidence="6">Cadherin domain-containing protein</fullName>
    </recommendedName>
</protein>
<dbReference type="PANTHER" id="PTHR24026">
    <property type="entry name" value="FAT ATYPICAL CADHERIN-RELATED"/>
    <property type="match status" value="1"/>
</dbReference>
<dbReference type="GO" id="GO:0005509">
    <property type="term" value="F:calcium ion binding"/>
    <property type="evidence" value="ECO:0007669"/>
    <property type="project" value="UniProtKB-UniRule"/>
</dbReference>
<dbReference type="PROSITE" id="PS50268">
    <property type="entry name" value="CADHERIN_2"/>
    <property type="match status" value="1"/>
</dbReference>
<evidence type="ECO:0000256" key="4">
    <source>
        <dbReference type="ARBA" id="ARBA00023136"/>
    </source>
</evidence>
<evidence type="ECO:0000256" key="2">
    <source>
        <dbReference type="ARBA" id="ARBA00022692"/>
    </source>
</evidence>
<keyword evidence="5" id="KW-0106">Calcium</keyword>
<evidence type="ECO:0000256" key="5">
    <source>
        <dbReference type="PROSITE-ProRule" id="PRU00043"/>
    </source>
</evidence>
<name>A0ABD0PWV1_CIRMR</name>
<evidence type="ECO:0000256" key="3">
    <source>
        <dbReference type="ARBA" id="ARBA00022989"/>
    </source>
</evidence>
<evidence type="ECO:0000256" key="1">
    <source>
        <dbReference type="ARBA" id="ARBA00004370"/>
    </source>
</evidence>
<feature type="non-terminal residue" evidence="7">
    <location>
        <position position="1"/>
    </location>
</feature>
<reference evidence="7 8" key="1">
    <citation type="submission" date="2024-05" db="EMBL/GenBank/DDBJ databases">
        <title>Genome sequencing and assembly of Indian major carp, Cirrhinus mrigala (Hamilton, 1822).</title>
        <authorList>
            <person name="Mohindra V."/>
            <person name="Chowdhury L.M."/>
            <person name="Lal K."/>
            <person name="Jena J.K."/>
        </authorList>
    </citation>
    <scope>NUCLEOTIDE SEQUENCE [LARGE SCALE GENOMIC DNA]</scope>
    <source>
        <strain evidence="7">CM1030</strain>
        <tissue evidence="7">Blood</tissue>
    </source>
</reference>
<dbReference type="EMBL" id="JAMKFB020000013">
    <property type="protein sequence ID" value="KAL0178515.1"/>
    <property type="molecule type" value="Genomic_DNA"/>
</dbReference>
<dbReference type="Pfam" id="PF00028">
    <property type="entry name" value="Cadherin"/>
    <property type="match status" value="1"/>
</dbReference>
<keyword evidence="3" id="KW-1133">Transmembrane helix</keyword>
<keyword evidence="8" id="KW-1185">Reference proteome</keyword>
<keyword evidence="2" id="KW-0812">Transmembrane</keyword>
<keyword evidence="4" id="KW-0472">Membrane</keyword>
<dbReference type="AlphaFoldDB" id="A0ABD0PWV1"/>